<proteinExistence type="predicted"/>
<dbReference type="RefSeq" id="WP_187967402.1">
    <property type="nucleotide sequence ID" value="NZ_JACVDC010000101.1"/>
</dbReference>
<dbReference type="AlphaFoldDB" id="A0A926Q460"/>
<sequence>MEIPKYITLLILVIVLQSCGVTMVNSGSDFDKSEITEVEFCRLNNYQGQLIKTTLEYSGMEEYWGARGFEDCDLNNEVDLNFEEFYENERDYLIDPQLRRLYNNYPTHKAIMTVIGVFNKDTINGFGHLNSYPAEILVKSVRIKVKHK</sequence>
<dbReference type="PROSITE" id="PS51257">
    <property type="entry name" value="PROKAR_LIPOPROTEIN"/>
    <property type="match status" value="1"/>
</dbReference>
<accession>A0A926Q460</accession>
<gene>
    <name evidence="1" type="ORF">IBL28_20080</name>
</gene>
<organism evidence="1 2">
    <name type="scientific">Sinomicrobium weinanense</name>
    <dbReference type="NCBI Taxonomy" id="2842200"/>
    <lineage>
        <taxon>Bacteria</taxon>
        <taxon>Pseudomonadati</taxon>
        <taxon>Bacteroidota</taxon>
        <taxon>Flavobacteriia</taxon>
        <taxon>Flavobacteriales</taxon>
        <taxon>Flavobacteriaceae</taxon>
        <taxon>Sinomicrobium</taxon>
    </lineage>
</organism>
<dbReference type="Proteomes" id="UP000653730">
    <property type="component" value="Unassembled WGS sequence"/>
</dbReference>
<evidence type="ECO:0000313" key="2">
    <source>
        <dbReference type="Proteomes" id="UP000653730"/>
    </source>
</evidence>
<dbReference type="EMBL" id="JACVDC010000101">
    <property type="protein sequence ID" value="MBC9798278.1"/>
    <property type="molecule type" value="Genomic_DNA"/>
</dbReference>
<name>A0A926Q460_9FLAO</name>
<keyword evidence="2" id="KW-1185">Reference proteome</keyword>
<comment type="caution">
    <text evidence="1">The sequence shown here is derived from an EMBL/GenBank/DDBJ whole genome shotgun (WGS) entry which is preliminary data.</text>
</comment>
<reference evidence="1 2" key="1">
    <citation type="submission" date="2020-09" db="EMBL/GenBank/DDBJ databases">
        <title>Sinomicrobium weinanense sp. nov., a halophilic bacteria isolated from saline-alkali soil.</title>
        <authorList>
            <person name="Wu P."/>
            <person name="Ren H."/>
            <person name="Mei Y."/>
            <person name="Liang Y."/>
            <person name="Chen Z."/>
        </authorList>
    </citation>
    <scope>NUCLEOTIDE SEQUENCE [LARGE SCALE GENOMIC DNA]</scope>
    <source>
        <strain evidence="1 2">FJxs</strain>
    </source>
</reference>
<evidence type="ECO:0000313" key="1">
    <source>
        <dbReference type="EMBL" id="MBC9798278.1"/>
    </source>
</evidence>
<protein>
    <submittedName>
        <fullName evidence="1">Uncharacterized protein</fullName>
    </submittedName>
</protein>